<reference evidence="3" key="1">
    <citation type="submission" date="2017-02" db="UniProtKB">
        <authorList>
            <consortium name="WormBaseParasite"/>
        </authorList>
    </citation>
    <scope>IDENTIFICATION</scope>
</reference>
<keyword evidence="2" id="KW-1185">Reference proteome</keyword>
<dbReference type="AlphaFoldDB" id="A0A0R3PM41"/>
<evidence type="ECO:0000313" key="3">
    <source>
        <dbReference type="WBParaSite" id="ACOC_0000589401-mRNA-1"/>
    </source>
</evidence>
<gene>
    <name evidence="1" type="ORF">ACOC_LOCUS5895</name>
</gene>
<name>A0A0R3PM41_ANGCS</name>
<dbReference type="Proteomes" id="UP000267027">
    <property type="component" value="Unassembled WGS sequence"/>
</dbReference>
<reference evidence="1 2" key="2">
    <citation type="submission" date="2018-11" db="EMBL/GenBank/DDBJ databases">
        <authorList>
            <consortium name="Pathogen Informatics"/>
        </authorList>
    </citation>
    <scope>NUCLEOTIDE SEQUENCE [LARGE SCALE GENOMIC DNA]</scope>
    <source>
        <strain evidence="1 2">Costa Rica</strain>
    </source>
</reference>
<evidence type="ECO:0000313" key="2">
    <source>
        <dbReference type="Proteomes" id="UP000267027"/>
    </source>
</evidence>
<protein>
    <submittedName>
        <fullName evidence="1 3">Uncharacterized protein</fullName>
    </submittedName>
</protein>
<proteinExistence type="predicted"/>
<organism evidence="3">
    <name type="scientific">Angiostrongylus costaricensis</name>
    <name type="common">Nematode worm</name>
    <dbReference type="NCBI Taxonomy" id="334426"/>
    <lineage>
        <taxon>Eukaryota</taxon>
        <taxon>Metazoa</taxon>
        <taxon>Ecdysozoa</taxon>
        <taxon>Nematoda</taxon>
        <taxon>Chromadorea</taxon>
        <taxon>Rhabditida</taxon>
        <taxon>Rhabditina</taxon>
        <taxon>Rhabditomorpha</taxon>
        <taxon>Strongyloidea</taxon>
        <taxon>Metastrongylidae</taxon>
        <taxon>Angiostrongylus</taxon>
    </lineage>
</organism>
<accession>A0A0R3PM41</accession>
<dbReference type="EMBL" id="UYYA01003903">
    <property type="protein sequence ID" value="VDM57480.1"/>
    <property type="molecule type" value="Genomic_DNA"/>
</dbReference>
<sequence length="88" mass="10014">MNIDSFQQLKAGIGSLRLKRCGSIPALTISVVYAPISNSDEEEVEVFYKKSEKFCREEHRFFKVINGDFNYKNGPEGRLENSAPRPTD</sequence>
<evidence type="ECO:0000313" key="1">
    <source>
        <dbReference type="EMBL" id="VDM57480.1"/>
    </source>
</evidence>
<dbReference type="WBParaSite" id="ACOC_0000589401-mRNA-1">
    <property type="protein sequence ID" value="ACOC_0000589401-mRNA-1"/>
    <property type="gene ID" value="ACOC_0000589401"/>
</dbReference>